<protein>
    <submittedName>
        <fullName evidence="2">Dockerin type I repeat-containing domain protein</fullName>
    </submittedName>
</protein>
<dbReference type="Proteomes" id="UP000016662">
    <property type="component" value="Unassembled WGS sequence"/>
</dbReference>
<dbReference type="PATRIC" id="fig|411473.3.peg.407"/>
<dbReference type="Pfam" id="PF00404">
    <property type="entry name" value="Dockerin_1"/>
    <property type="match status" value="1"/>
</dbReference>
<evidence type="ECO:0000313" key="2">
    <source>
        <dbReference type="EMBL" id="ERJ97099.1"/>
    </source>
</evidence>
<organism evidence="2 3">
    <name type="scientific">Ruminococcus callidus ATCC 27760</name>
    <dbReference type="NCBI Taxonomy" id="411473"/>
    <lineage>
        <taxon>Bacteria</taxon>
        <taxon>Bacillati</taxon>
        <taxon>Bacillota</taxon>
        <taxon>Clostridia</taxon>
        <taxon>Eubacteriales</taxon>
        <taxon>Oscillospiraceae</taxon>
        <taxon>Ruminococcus</taxon>
    </lineage>
</organism>
<evidence type="ECO:0000259" key="1">
    <source>
        <dbReference type="PROSITE" id="PS51766"/>
    </source>
</evidence>
<dbReference type="PROSITE" id="PS51766">
    <property type="entry name" value="DOCKERIN"/>
    <property type="match status" value="1"/>
</dbReference>
<dbReference type="GO" id="GO:0004553">
    <property type="term" value="F:hydrolase activity, hydrolyzing O-glycosyl compounds"/>
    <property type="evidence" value="ECO:0007669"/>
    <property type="project" value="InterPro"/>
</dbReference>
<keyword evidence="3" id="KW-1185">Reference proteome</keyword>
<dbReference type="SUPFAM" id="SSF63446">
    <property type="entry name" value="Type I dockerin domain"/>
    <property type="match status" value="1"/>
</dbReference>
<dbReference type="CDD" id="cd14256">
    <property type="entry name" value="Dockerin_I"/>
    <property type="match status" value="1"/>
</dbReference>
<gene>
    <name evidence="2" type="ORF">RUMCAL_00530</name>
</gene>
<dbReference type="SUPFAM" id="SSF49299">
    <property type="entry name" value="PKD domain"/>
    <property type="match status" value="1"/>
</dbReference>
<reference evidence="2 3" key="1">
    <citation type="submission" date="2013-07" db="EMBL/GenBank/DDBJ databases">
        <authorList>
            <person name="Weinstock G."/>
            <person name="Sodergren E."/>
            <person name="Wylie T."/>
            <person name="Fulton L."/>
            <person name="Fulton R."/>
            <person name="Fronick C."/>
            <person name="O'Laughlin M."/>
            <person name="Godfrey J."/>
            <person name="Miner T."/>
            <person name="Herter B."/>
            <person name="Appelbaum E."/>
            <person name="Cordes M."/>
            <person name="Lek S."/>
            <person name="Wollam A."/>
            <person name="Pepin K.H."/>
            <person name="Palsikar V.B."/>
            <person name="Mitreva M."/>
            <person name="Wilson R.K."/>
        </authorList>
    </citation>
    <scope>NUCLEOTIDE SEQUENCE [LARGE SCALE GENOMIC DNA]</scope>
    <source>
        <strain evidence="2 3">ATCC 27760</strain>
    </source>
</reference>
<evidence type="ECO:0000313" key="3">
    <source>
        <dbReference type="Proteomes" id="UP000016662"/>
    </source>
</evidence>
<dbReference type="InterPro" id="IPR016134">
    <property type="entry name" value="Dockerin_dom"/>
</dbReference>
<feature type="domain" description="Dockerin" evidence="1">
    <location>
        <begin position="109"/>
        <end position="170"/>
    </location>
</feature>
<dbReference type="HOGENOM" id="CLU_1566289_0_0_9"/>
<comment type="caution">
    <text evidence="2">The sequence shown here is derived from an EMBL/GenBank/DDBJ whole genome shotgun (WGS) entry which is preliminary data.</text>
</comment>
<dbReference type="EMBL" id="AWVF01000051">
    <property type="protein sequence ID" value="ERJ97099.1"/>
    <property type="molecule type" value="Genomic_DNA"/>
</dbReference>
<dbReference type="GO" id="GO:0000272">
    <property type="term" value="P:polysaccharide catabolic process"/>
    <property type="evidence" value="ECO:0007669"/>
    <property type="project" value="InterPro"/>
</dbReference>
<proteinExistence type="predicted"/>
<accession>U2M5U2</accession>
<dbReference type="InterPro" id="IPR035986">
    <property type="entry name" value="PKD_dom_sf"/>
</dbReference>
<sequence>TTYNGYGYADSERIYFEVYDGKPTNAKVELDKDSYYVGEELVFRCSSEHGYVYTIGIDSEDGGRTRIDTYDTKESSYTRSFSKPGKYSCYITTYNGYGLADSERIYFTILPSPGDLNFDNTLTTADAVLLQRYLLQERTLTQSQWQTADLNADGTVNGFDLALLRQKLVG</sequence>
<feature type="non-terminal residue" evidence="2">
    <location>
        <position position="1"/>
    </location>
</feature>
<dbReference type="AlphaFoldDB" id="U2M5U2"/>
<dbReference type="Gene3D" id="1.10.1330.10">
    <property type="entry name" value="Dockerin domain"/>
    <property type="match status" value="1"/>
</dbReference>
<dbReference type="InterPro" id="IPR002105">
    <property type="entry name" value="Dockerin_1_rpt"/>
</dbReference>
<dbReference type="InterPro" id="IPR036439">
    <property type="entry name" value="Dockerin_dom_sf"/>
</dbReference>
<name>U2M5U2_9FIRM</name>
<dbReference type="RefSeq" id="WP_021683480.1">
    <property type="nucleotide sequence ID" value="NZ_KI260484.1"/>
</dbReference>